<name>A0A941IVV5_9BACT</name>
<dbReference type="SUPFAM" id="SSF54427">
    <property type="entry name" value="NTF2-like"/>
    <property type="match status" value="2"/>
</dbReference>
<sequence>MRTSTSILLVLLLVGLNGYSQKKNGTIYSEHEAINKVADLWKAFESGEKDTYMDYFADSVMIFSHGKKLPWTKANIGKNYDWWHKEFVNIQFRDAKPAYPDALEYKEAGVWVQDWVILTARNIKTGINVHLPIHRLYSFNKDDKVTSVHWYYNNDVFEEIQNSHTTQKNGVAYINHPNIITTRKVMNAFIDHDFELWASFFNPKAILGHIAFKTGEYQTVDEKKDILMKTFTPDKKFHIEQQGYPDCIYYAKDDVYVVYSWWNMTIKKNGEKYTFPFMLSHTFDADGKIVNEMIYGSSNHMEDW</sequence>
<protein>
    <submittedName>
        <fullName evidence="2">Nuclear transport factor 2 family protein</fullName>
    </submittedName>
</protein>
<evidence type="ECO:0000313" key="3">
    <source>
        <dbReference type="Proteomes" id="UP000679220"/>
    </source>
</evidence>
<organism evidence="2 3">
    <name type="scientific">Carboxylicivirga sediminis</name>
    <dbReference type="NCBI Taxonomy" id="2006564"/>
    <lineage>
        <taxon>Bacteria</taxon>
        <taxon>Pseudomonadati</taxon>
        <taxon>Bacteroidota</taxon>
        <taxon>Bacteroidia</taxon>
        <taxon>Marinilabiliales</taxon>
        <taxon>Marinilabiliaceae</taxon>
        <taxon>Carboxylicivirga</taxon>
    </lineage>
</organism>
<dbReference type="InterPro" id="IPR037401">
    <property type="entry name" value="SnoaL-like"/>
</dbReference>
<dbReference type="RefSeq" id="WP_212187849.1">
    <property type="nucleotide sequence ID" value="NZ_JAGTAR010000001.1"/>
</dbReference>
<dbReference type="Proteomes" id="UP000679220">
    <property type="component" value="Unassembled WGS sequence"/>
</dbReference>
<dbReference type="Gene3D" id="3.10.450.50">
    <property type="match status" value="2"/>
</dbReference>
<reference evidence="2" key="1">
    <citation type="journal article" date="2018" name="Int. J. Syst. Evol. Microbiol.">
        <title>Carboxylicivirga sediminis sp. nov., isolated from coastal sediment.</title>
        <authorList>
            <person name="Wang F.Q."/>
            <person name="Ren L.H."/>
            <person name="Zou R.J."/>
            <person name="Sun Y.Z."/>
            <person name="Liu X.J."/>
            <person name="Jiang F."/>
            <person name="Liu L.J."/>
        </authorList>
    </citation>
    <scope>NUCLEOTIDE SEQUENCE</scope>
    <source>
        <strain evidence="2">JR1</strain>
    </source>
</reference>
<keyword evidence="3" id="KW-1185">Reference proteome</keyword>
<comment type="caution">
    <text evidence="2">The sequence shown here is derived from an EMBL/GenBank/DDBJ whole genome shotgun (WGS) entry which is preliminary data.</text>
</comment>
<dbReference type="InterPro" id="IPR032710">
    <property type="entry name" value="NTF2-like_dom_sf"/>
</dbReference>
<dbReference type="Pfam" id="PF12680">
    <property type="entry name" value="SnoaL_2"/>
    <property type="match status" value="1"/>
</dbReference>
<gene>
    <name evidence="2" type="ORF">KDU71_00070</name>
</gene>
<proteinExistence type="predicted"/>
<dbReference type="AlphaFoldDB" id="A0A941IVV5"/>
<dbReference type="EMBL" id="JAGTAR010000001">
    <property type="protein sequence ID" value="MBR8533939.1"/>
    <property type="molecule type" value="Genomic_DNA"/>
</dbReference>
<accession>A0A941IVV5</accession>
<reference evidence="2" key="2">
    <citation type="submission" date="2021-04" db="EMBL/GenBank/DDBJ databases">
        <authorList>
            <person name="Zhang T."/>
            <person name="Zhang Y."/>
            <person name="Lu D."/>
            <person name="Zuo D."/>
            <person name="Du Z."/>
        </authorList>
    </citation>
    <scope>NUCLEOTIDE SEQUENCE</scope>
    <source>
        <strain evidence="2">JR1</strain>
    </source>
</reference>
<evidence type="ECO:0000313" key="2">
    <source>
        <dbReference type="EMBL" id="MBR8533939.1"/>
    </source>
</evidence>
<feature type="domain" description="SnoaL-like" evidence="1">
    <location>
        <begin position="183"/>
        <end position="290"/>
    </location>
</feature>
<evidence type="ECO:0000259" key="1">
    <source>
        <dbReference type="Pfam" id="PF12680"/>
    </source>
</evidence>